<evidence type="ECO:0000256" key="3">
    <source>
        <dbReference type="RuleBase" id="RU003560"/>
    </source>
</evidence>
<comment type="caution">
    <text evidence="4">The sequence shown here is derived from an EMBL/GenBank/DDBJ whole genome shotgun (WGS) entry which is preliminary data.</text>
</comment>
<proteinExistence type="inferred from homology"/>
<evidence type="ECO:0000313" key="5">
    <source>
        <dbReference type="Proteomes" id="UP000603940"/>
    </source>
</evidence>
<dbReference type="GO" id="GO:0008483">
    <property type="term" value="F:transaminase activity"/>
    <property type="evidence" value="ECO:0007669"/>
    <property type="project" value="UniProtKB-KW"/>
</dbReference>
<dbReference type="NCBIfam" id="NF005685">
    <property type="entry name" value="PRK07483.1"/>
    <property type="match status" value="1"/>
</dbReference>
<keyword evidence="5" id="KW-1185">Reference proteome</keyword>
<evidence type="ECO:0000256" key="1">
    <source>
        <dbReference type="ARBA" id="ARBA00008954"/>
    </source>
</evidence>
<name>A0ABR7RA22_9PROT</name>
<evidence type="ECO:0000313" key="4">
    <source>
        <dbReference type="EMBL" id="MBC9178661.1"/>
    </source>
</evidence>
<dbReference type="CDD" id="cd00610">
    <property type="entry name" value="OAT_like"/>
    <property type="match status" value="1"/>
</dbReference>
<sequence>MNDITTAPRRSRVLHRSSRARPPLAVGGHGVWLVEQGGREVLDASGGAAVSCLGHQHPRLVEAIKRQADRLCYAHTSFFSNEPAEALAEELVGHEPGGLAQVYFVSGGSEAVETALKLARQYFLEVGQPQRSRFIARRQSYHGNTLGALAAGGNAWRRAPYAPLLSDAFSHVSPAFAYREQREGEDEAAFTARLAAELEAEFLRLGPQNVAAFIAEPVVGATAGCVPAPEGYFRAVREICDRHGALLILDEVMSGMGRTGTLHAWEQEGIAPDLQAIAKGLGGGYQAIGAVLLSGRIADAIEQGSGAFQHGHTYLAHPIACAAALEVQRVIREDGLLANVQAMGALLEAKLHERFGNHAHVGDIRGRGLFRAIELVADRTSRAPFDPARQLNARIKKEAFARGLACYPGGGTMDGARGDHVMLAPPYIISAAEIDLIVERLGEAVDAAIAG</sequence>
<dbReference type="PANTHER" id="PTHR43094">
    <property type="entry name" value="AMINOTRANSFERASE"/>
    <property type="match status" value="1"/>
</dbReference>
<organism evidence="4 5">
    <name type="scientific">Pseudoroseomonas ludipueritiae</name>
    <dbReference type="NCBI Taxonomy" id="198093"/>
    <lineage>
        <taxon>Bacteria</taxon>
        <taxon>Pseudomonadati</taxon>
        <taxon>Pseudomonadota</taxon>
        <taxon>Alphaproteobacteria</taxon>
        <taxon>Acetobacterales</taxon>
        <taxon>Acetobacteraceae</taxon>
        <taxon>Pseudoroseomonas</taxon>
    </lineage>
</organism>
<dbReference type="InterPro" id="IPR015422">
    <property type="entry name" value="PyrdxlP-dep_Trfase_small"/>
</dbReference>
<dbReference type="Gene3D" id="3.40.640.10">
    <property type="entry name" value="Type I PLP-dependent aspartate aminotransferase-like (Major domain)"/>
    <property type="match status" value="1"/>
</dbReference>
<comment type="similarity">
    <text evidence="1 3">Belongs to the class-III pyridoxal-phosphate-dependent aminotransferase family.</text>
</comment>
<dbReference type="InterPro" id="IPR015424">
    <property type="entry name" value="PyrdxlP-dep_Trfase"/>
</dbReference>
<dbReference type="Proteomes" id="UP000603940">
    <property type="component" value="Unassembled WGS sequence"/>
</dbReference>
<gene>
    <name evidence="4" type="ORF">IBL25_17080</name>
</gene>
<dbReference type="SUPFAM" id="SSF53383">
    <property type="entry name" value="PLP-dependent transferases"/>
    <property type="match status" value="1"/>
</dbReference>
<reference evidence="4 5" key="1">
    <citation type="journal article" date="2009" name="Int. J. Syst. Evol. Microbiol.">
        <title>Transfer of Teichococcus ludipueritiae and Muricoccus roseus to the genus Roseomonas, as Roseomonas ludipueritiae comb. nov. and Roseomonas rosea comb. nov., respectively, and emended description of the genus Roseomonas.</title>
        <authorList>
            <person name="Sanchez-Porro C."/>
            <person name="Gallego V."/>
            <person name="Busse H.J."/>
            <person name="Kampfer P."/>
            <person name="Ventosa A."/>
        </authorList>
    </citation>
    <scope>NUCLEOTIDE SEQUENCE [LARGE SCALE GENOMIC DNA]</scope>
    <source>
        <strain evidence="4 5">DSM 14915</strain>
    </source>
</reference>
<keyword evidence="2 3" id="KW-0663">Pyridoxal phosphate</keyword>
<dbReference type="EMBL" id="JACTUZ010000090">
    <property type="protein sequence ID" value="MBC9178661.1"/>
    <property type="molecule type" value="Genomic_DNA"/>
</dbReference>
<dbReference type="InterPro" id="IPR015421">
    <property type="entry name" value="PyrdxlP-dep_Trfase_major"/>
</dbReference>
<protein>
    <submittedName>
        <fullName evidence="4">Aspartate aminotransferase family protein</fullName>
    </submittedName>
</protein>
<dbReference type="InterPro" id="IPR005814">
    <property type="entry name" value="Aminotrans_3"/>
</dbReference>
<dbReference type="RefSeq" id="WP_187779746.1">
    <property type="nucleotide sequence ID" value="NZ_JACTUZ010000090.1"/>
</dbReference>
<accession>A0ABR7RA22</accession>
<evidence type="ECO:0000256" key="2">
    <source>
        <dbReference type="ARBA" id="ARBA00022898"/>
    </source>
</evidence>
<dbReference type="Gene3D" id="3.90.1150.10">
    <property type="entry name" value="Aspartate Aminotransferase, domain 1"/>
    <property type="match status" value="1"/>
</dbReference>
<dbReference type="Pfam" id="PF00202">
    <property type="entry name" value="Aminotran_3"/>
    <property type="match status" value="1"/>
</dbReference>
<dbReference type="PANTHER" id="PTHR43094:SF1">
    <property type="entry name" value="AMINOTRANSFERASE CLASS-III"/>
    <property type="match status" value="1"/>
</dbReference>
<keyword evidence="4" id="KW-0808">Transferase</keyword>
<keyword evidence="4" id="KW-0032">Aminotransferase</keyword>